<evidence type="ECO:0000313" key="3">
    <source>
        <dbReference type="EMBL" id="RRS02917.1"/>
    </source>
</evidence>
<comment type="caution">
    <text evidence="3">The sequence shown here is derived from an EMBL/GenBank/DDBJ whole genome shotgun (WGS) entry which is preliminary data.</text>
</comment>
<reference evidence="3 4" key="1">
    <citation type="submission" date="2018-12" db="EMBL/GenBank/DDBJ databases">
        <title>The whole draft genome of Aquabacterium sp. SJQ9.</title>
        <authorList>
            <person name="Sun L."/>
            <person name="Gao X."/>
            <person name="Chen W."/>
            <person name="Huang K."/>
        </authorList>
    </citation>
    <scope>NUCLEOTIDE SEQUENCE [LARGE SCALE GENOMIC DNA]</scope>
    <source>
        <strain evidence="3 4">SJQ9</strain>
    </source>
</reference>
<dbReference type="EMBL" id="RSED01000017">
    <property type="protein sequence ID" value="RRS02917.1"/>
    <property type="molecule type" value="Genomic_DNA"/>
</dbReference>
<gene>
    <name evidence="3" type="ORF">EIP75_18340</name>
</gene>
<protein>
    <submittedName>
        <fullName evidence="3">DUF4124 domain-containing protein</fullName>
    </submittedName>
</protein>
<dbReference type="AlphaFoldDB" id="A0A3R8S024"/>
<evidence type="ECO:0000256" key="1">
    <source>
        <dbReference type="SAM" id="MobiDB-lite"/>
    </source>
</evidence>
<keyword evidence="4" id="KW-1185">Reference proteome</keyword>
<organism evidence="3 4">
    <name type="scientific">Aquabacterium soli</name>
    <dbReference type="NCBI Taxonomy" id="2493092"/>
    <lineage>
        <taxon>Bacteria</taxon>
        <taxon>Pseudomonadati</taxon>
        <taxon>Pseudomonadota</taxon>
        <taxon>Betaproteobacteria</taxon>
        <taxon>Burkholderiales</taxon>
        <taxon>Aquabacterium</taxon>
    </lineage>
</organism>
<sequence>MNAHVAAVYSGLVAALITPIVPVAHAEVYKWVDEKGQTHYGERKPGTAPAAKVKIQPSAAFPAAPPPQGEKTENWLRPQKPNTKTAVPPAEPVKRSRTGGRDDGTDASRCALARDVLDGNLQHANGSPIDQHDIDVAKNDVKLFCKSR</sequence>
<name>A0A3R8S024_9BURK</name>
<dbReference type="Pfam" id="PF13511">
    <property type="entry name" value="DUF4124"/>
    <property type="match status" value="1"/>
</dbReference>
<dbReference type="OrthoDB" id="8794394at2"/>
<feature type="domain" description="DUF4124" evidence="2">
    <location>
        <begin position="21"/>
        <end position="68"/>
    </location>
</feature>
<accession>A0A3R8S024</accession>
<dbReference type="InterPro" id="IPR025392">
    <property type="entry name" value="DUF4124"/>
</dbReference>
<proteinExistence type="predicted"/>
<evidence type="ECO:0000313" key="4">
    <source>
        <dbReference type="Proteomes" id="UP000269265"/>
    </source>
</evidence>
<evidence type="ECO:0000259" key="2">
    <source>
        <dbReference type="Pfam" id="PF13511"/>
    </source>
</evidence>
<feature type="region of interest" description="Disordered" evidence="1">
    <location>
        <begin position="40"/>
        <end position="111"/>
    </location>
</feature>
<dbReference type="Proteomes" id="UP000269265">
    <property type="component" value="Unassembled WGS sequence"/>
</dbReference>
<dbReference type="RefSeq" id="WP_125244734.1">
    <property type="nucleotide sequence ID" value="NZ_RSED01000017.1"/>
</dbReference>